<keyword evidence="2" id="KW-0812">Transmembrane</keyword>
<keyword evidence="2" id="KW-1133">Transmembrane helix</keyword>
<evidence type="ECO:0000256" key="2">
    <source>
        <dbReference type="SAM" id="Phobius"/>
    </source>
</evidence>
<organism evidence="3 4">
    <name type="scientific">Recurvomyces mirabilis</name>
    <dbReference type="NCBI Taxonomy" id="574656"/>
    <lineage>
        <taxon>Eukaryota</taxon>
        <taxon>Fungi</taxon>
        <taxon>Dikarya</taxon>
        <taxon>Ascomycota</taxon>
        <taxon>Pezizomycotina</taxon>
        <taxon>Dothideomycetes</taxon>
        <taxon>Dothideomycetidae</taxon>
        <taxon>Mycosphaerellales</taxon>
        <taxon>Teratosphaeriaceae</taxon>
        <taxon>Recurvomyces</taxon>
    </lineage>
</organism>
<comment type="caution">
    <text evidence="3">The sequence shown here is derived from an EMBL/GenBank/DDBJ whole genome shotgun (WGS) entry which is preliminary data.</text>
</comment>
<reference evidence="3" key="1">
    <citation type="submission" date="2023-07" db="EMBL/GenBank/DDBJ databases">
        <title>Black Yeasts Isolated from many extreme environments.</title>
        <authorList>
            <person name="Coleine C."/>
            <person name="Stajich J.E."/>
            <person name="Selbmann L."/>
        </authorList>
    </citation>
    <scope>NUCLEOTIDE SEQUENCE</scope>
    <source>
        <strain evidence="3">CCFEE 5485</strain>
    </source>
</reference>
<sequence>MLARAVAAYQAEYINNEEDETVSFLRRTIRRRLSPILFFGKQGTSSEDGEISQRGWHHRTPSQTSSGSSTPPPSYHTSPRTSLYQAIEDAEDGDGDGTISPSGIVTPVAEAAPLINTDDMTSDVRWRYARRGLSLLSLAVDGESALDQDPRFNRKLYLDSIGYMLQGLPNDLTAEEEASVLRALPDRLAIPRTIDSHLDVQVSIQEGNKTARPGMMSQTRQPSMLHRVTAAATFYLIIFLNFILPYVQLGLEKAYRYDRKHKISDRVLVQGISAADAVSRYVVSAAGMVCVMTDGEVGKGIREVVMWWLHESMGGLYDGVGQGMQNVAPRREDRKYGLGRDSRC</sequence>
<evidence type="ECO:0000256" key="1">
    <source>
        <dbReference type="SAM" id="MobiDB-lite"/>
    </source>
</evidence>
<feature type="region of interest" description="Disordered" evidence="1">
    <location>
        <begin position="43"/>
        <end position="80"/>
    </location>
</feature>
<keyword evidence="4" id="KW-1185">Reference proteome</keyword>
<dbReference type="Proteomes" id="UP001274830">
    <property type="component" value="Unassembled WGS sequence"/>
</dbReference>
<proteinExistence type="predicted"/>
<keyword evidence="2" id="KW-0472">Membrane</keyword>
<evidence type="ECO:0000313" key="3">
    <source>
        <dbReference type="EMBL" id="KAK3673359.1"/>
    </source>
</evidence>
<dbReference type="EMBL" id="JAUTXT010000026">
    <property type="protein sequence ID" value="KAK3673359.1"/>
    <property type="molecule type" value="Genomic_DNA"/>
</dbReference>
<dbReference type="AlphaFoldDB" id="A0AAE1BZM6"/>
<evidence type="ECO:0000313" key="4">
    <source>
        <dbReference type="Proteomes" id="UP001274830"/>
    </source>
</evidence>
<protein>
    <submittedName>
        <fullName evidence="3">Uncharacterized protein</fullName>
    </submittedName>
</protein>
<name>A0AAE1BZM6_9PEZI</name>
<accession>A0AAE1BZM6</accession>
<feature type="transmembrane region" description="Helical" evidence="2">
    <location>
        <begin position="224"/>
        <end position="247"/>
    </location>
</feature>
<feature type="compositionally biased region" description="Low complexity" evidence="1">
    <location>
        <begin position="61"/>
        <end position="80"/>
    </location>
</feature>
<gene>
    <name evidence="3" type="ORF">LTR78_006905</name>
</gene>